<gene>
    <name evidence="1" type="primary">72</name>
    <name evidence="1" type="ORF">RAMSEY_72</name>
</gene>
<dbReference type="RefSeq" id="YP_002241859.1">
    <property type="nucleotide sequence ID" value="NC_011289.1"/>
</dbReference>
<accession>B5U5L9</accession>
<dbReference type="GeneID" id="6940935"/>
<name>B5U5L9_9CAUD</name>
<protein>
    <submittedName>
        <fullName evidence="1">Uncharacterized protein</fullName>
    </submittedName>
</protein>
<dbReference type="OrthoDB" id="15266at10239"/>
<evidence type="ECO:0000313" key="1">
    <source>
        <dbReference type="EMBL" id="ACI12684.1"/>
    </source>
</evidence>
<keyword evidence="2" id="KW-1185">Reference proteome</keyword>
<reference evidence="2" key="1">
    <citation type="submission" date="2008-09" db="EMBL/GenBank/DDBJ databases">
        <authorList>
            <person name="Glennon S.A."/>
            <person name="Offner S."/>
            <person name="Wardell S.J."/>
            <person name="Seemueller C.M."/>
            <person name="Edgar R.H."/>
            <person name="Ko C."/>
            <person name="Lucas S."/>
            <person name="Copleland A."/>
            <person name="Lapidus A."/>
            <person name="Glavina del Rio T."/>
            <person name="Dalin E."/>
            <person name="Tice H."/>
            <person name="Bruce D."/>
            <person name="Barry K."/>
            <person name="Detter C."/>
            <person name="Green L."/>
            <person name="Pitluck S."/>
            <person name="Jacobs-Sera D."/>
            <person name="Hendrix R.W."/>
            <person name="Hatfull G.F."/>
        </authorList>
    </citation>
    <scope>NUCLEOTIDE SEQUENCE [LARGE SCALE GENOMIC DNA]</scope>
</reference>
<proteinExistence type="predicted"/>
<sequence length="115" mass="12954">MCIYVCMYSDDMATTRFNVSTKVLSGYLKPGETVEMESISTDRHTGKVGNPSRSSGIFVGDYRSDDGQMYFMFRDGEMNGHRQSLFGYPVANFSAYTLSTYGPFKFNAQHIHEGN</sequence>
<dbReference type="EMBL" id="FJ174693">
    <property type="protein sequence ID" value="ACI12684.1"/>
    <property type="molecule type" value="Genomic_DNA"/>
</dbReference>
<dbReference type="KEGG" id="vg:6940935"/>
<organism evidence="1 2">
    <name type="scientific">Mycobacterium phage Ramsey</name>
    <dbReference type="NCBI Taxonomy" id="2914020"/>
    <lineage>
        <taxon>Viruses</taxon>
        <taxon>Duplodnaviria</taxon>
        <taxon>Heunggongvirae</taxon>
        <taxon>Uroviricota</taxon>
        <taxon>Caudoviricetes</taxon>
        <taxon>Gracegardnervirinae</taxon>
        <taxon>Cheoctovirus</taxon>
        <taxon>Cheoctovirus ramsey</taxon>
        <taxon>Mycobacterium virus Ramsey</taxon>
    </lineage>
</organism>
<dbReference type="Proteomes" id="UP000002181">
    <property type="component" value="Segment"/>
</dbReference>
<evidence type="ECO:0000313" key="2">
    <source>
        <dbReference type="Proteomes" id="UP000002181"/>
    </source>
</evidence>